<dbReference type="SUPFAM" id="SSF53623">
    <property type="entry name" value="MurD-like peptide ligases, catalytic domain"/>
    <property type="match status" value="1"/>
</dbReference>
<evidence type="ECO:0000313" key="4">
    <source>
        <dbReference type="EMBL" id="KKQ91129.1"/>
    </source>
</evidence>
<feature type="domain" description="Mur ligase C-terminal" evidence="2">
    <location>
        <begin position="269"/>
        <end position="329"/>
    </location>
</feature>
<keyword evidence="1" id="KW-0472">Membrane</keyword>
<dbReference type="EMBL" id="LBVU01000017">
    <property type="protein sequence ID" value="KKQ91129.1"/>
    <property type="molecule type" value="Genomic_DNA"/>
</dbReference>
<protein>
    <submittedName>
        <fullName evidence="4">UDP-N-acetylmuramoyl-L-alanyl-D-glutamate-2, 6-diaminopimelate ligase</fullName>
    </submittedName>
</protein>
<dbReference type="GO" id="GO:0016881">
    <property type="term" value="F:acid-amino acid ligase activity"/>
    <property type="evidence" value="ECO:0007669"/>
    <property type="project" value="InterPro"/>
</dbReference>
<feature type="transmembrane region" description="Helical" evidence="1">
    <location>
        <begin position="21"/>
        <end position="40"/>
    </location>
</feature>
<evidence type="ECO:0000259" key="2">
    <source>
        <dbReference type="Pfam" id="PF02875"/>
    </source>
</evidence>
<dbReference type="InterPro" id="IPR036565">
    <property type="entry name" value="Mur-like_cat_sf"/>
</dbReference>
<dbReference type="Gene3D" id="3.40.1190.10">
    <property type="entry name" value="Mur-like, catalytic domain"/>
    <property type="match status" value="1"/>
</dbReference>
<keyword evidence="1" id="KW-1133">Transmembrane helix</keyword>
<organism evidence="4 5">
    <name type="scientific">Candidatus Woesebacteria bacterium GW2011_GWB1_39_10</name>
    <dbReference type="NCBI Taxonomy" id="1618572"/>
    <lineage>
        <taxon>Bacteria</taxon>
        <taxon>Candidatus Woeseibacteriota</taxon>
    </lineage>
</organism>
<dbReference type="SUPFAM" id="SSF53244">
    <property type="entry name" value="MurD-like peptide ligases, peptide-binding domain"/>
    <property type="match status" value="1"/>
</dbReference>
<dbReference type="AlphaFoldDB" id="A0A0G0NZ60"/>
<dbReference type="PATRIC" id="fig|1618572.3.peg.1219"/>
<name>A0A0G0NZ60_9BACT</name>
<evidence type="ECO:0000259" key="3">
    <source>
        <dbReference type="Pfam" id="PF08245"/>
    </source>
</evidence>
<gene>
    <name evidence="4" type="ORF">UT17_C0017G0002</name>
</gene>
<comment type="caution">
    <text evidence="4">The sequence shown here is derived from an EMBL/GenBank/DDBJ whole genome shotgun (WGS) entry which is preliminary data.</text>
</comment>
<dbReference type="Proteomes" id="UP000034774">
    <property type="component" value="Unassembled WGS sequence"/>
</dbReference>
<accession>A0A0G0NZ60</accession>
<keyword evidence="1" id="KW-0812">Transmembrane</keyword>
<dbReference type="Pfam" id="PF02875">
    <property type="entry name" value="Mur_ligase_C"/>
    <property type="match status" value="1"/>
</dbReference>
<dbReference type="Gene3D" id="3.90.190.20">
    <property type="entry name" value="Mur ligase, C-terminal domain"/>
    <property type="match status" value="1"/>
</dbReference>
<dbReference type="InterPro" id="IPR036615">
    <property type="entry name" value="Mur_ligase_C_dom_sf"/>
</dbReference>
<evidence type="ECO:0000256" key="1">
    <source>
        <dbReference type="SAM" id="Phobius"/>
    </source>
</evidence>
<evidence type="ECO:0000313" key="5">
    <source>
        <dbReference type="Proteomes" id="UP000034774"/>
    </source>
</evidence>
<feature type="domain" description="Mur ligase central" evidence="3">
    <location>
        <begin position="50"/>
        <end position="246"/>
    </location>
</feature>
<dbReference type="GO" id="GO:0005524">
    <property type="term" value="F:ATP binding"/>
    <property type="evidence" value="ECO:0007669"/>
    <property type="project" value="InterPro"/>
</dbReference>
<dbReference type="InterPro" id="IPR013221">
    <property type="entry name" value="Mur_ligase_cen"/>
</dbReference>
<dbReference type="Pfam" id="PF08245">
    <property type="entry name" value="Mur_ligase_M"/>
    <property type="match status" value="1"/>
</dbReference>
<keyword evidence="4" id="KW-0436">Ligase</keyword>
<dbReference type="PANTHER" id="PTHR23135">
    <property type="entry name" value="MUR LIGASE FAMILY MEMBER"/>
    <property type="match status" value="1"/>
</dbReference>
<proteinExistence type="predicted"/>
<reference evidence="4 5" key="1">
    <citation type="journal article" date="2015" name="Nature">
        <title>rRNA introns, odd ribosomes, and small enigmatic genomes across a large radiation of phyla.</title>
        <authorList>
            <person name="Brown C.T."/>
            <person name="Hug L.A."/>
            <person name="Thomas B.C."/>
            <person name="Sharon I."/>
            <person name="Castelle C.J."/>
            <person name="Singh A."/>
            <person name="Wilkins M.J."/>
            <person name="Williams K.H."/>
            <person name="Banfield J.F."/>
        </authorList>
    </citation>
    <scope>NUCLEOTIDE SEQUENCE [LARGE SCALE GENOMIC DNA]</scope>
</reference>
<dbReference type="InterPro" id="IPR004101">
    <property type="entry name" value="Mur_ligase_C"/>
</dbReference>
<sequence length="330" mass="37037">MKLDDILRSIKRFIPKRIFTALAPIYHYKLALIGAMLYRFPSRKIKVVGVTGTKGKTTTVELINAILEEAGQKTALAGTLRIKVGEKSEPNKFKMTMPGRFFVQRFLRRAVSAKCDWAILEMTSEGTELFRHKFLDLDALVFTNLSPEHIESHGSYENYVAAKLKIAKALATSHKNNKTIIVNNDDKEAEKFLGTDVPKKITYSLDRAKPFSTTDHDVSLTLDGKRIIVGIPGEFNIYNILAAVAFAKSQRINPEIVRKALEKFKGVRGRVEKVDEGQNFSVVVDYAHTPDSLLKLYQAFGDSKKICVLGGTGGGRDRWKRKEMGRIADE</sequence>
<dbReference type="STRING" id="1618572.UT17_C0017G0002"/>
<dbReference type="PANTHER" id="PTHR23135:SF4">
    <property type="entry name" value="UDP-N-ACETYLMURAMOYL-L-ALANYL-D-GLUTAMATE--2,6-DIAMINOPIMELATE LIGASE MURE HOMOLOG, CHLOROPLASTIC"/>
    <property type="match status" value="1"/>
</dbReference>